<keyword evidence="3" id="KW-1185">Reference proteome</keyword>
<proteinExistence type="predicted"/>
<dbReference type="AlphaFoldDB" id="H1Z4F2"/>
<evidence type="ECO:0000313" key="3">
    <source>
        <dbReference type="Proteomes" id="UP000005741"/>
    </source>
</evidence>
<evidence type="ECO:0000313" key="2">
    <source>
        <dbReference type="EMBL" id="EHQ36700.1"/>
    </source>
</evidence>
<dbReference type="PANTHER" id="PTHR43377:SF1">
    <property type="entry name" value="BILIVERDIN REDUCTASE A"/>
    <property type="match status" value="1"/>
</dbReference>
<name>H1Z4F2_9EURY</name>
<organism evidence="2 3">
    <name type="scientific">Methanoplanus limicola DSM 2279</name>
    <dbReference type="NCBI Taxonomy" id="937775"/>
    <lineage>
        <taxon>Archaea</taxon>
        <taxon>Methanobacteriati</taxon>
        <taxon>Methanobacteriota</taxon>
        <taxon>Stenosarchaea group</taxon>
        <taxon>Methanomicrobia</taxon>
        <taxon>Methanomicrobiales</taxon>
        <taxon>Methanomicrobiaceae</taxon>
        <taxon>Methanoplanus</taxon>
    </lineage>
</organism>
<protein>
    <submittedName>
        <fullName evidence="2">Oxidoreductase domain protein</fullName>
    </submittedName>
</protein>
<gene>
    <name evidence="2" type="ORF">Metlim_2662</name>
</gene>
<evidence type="ECO:0000259" key="1">
    <source>
        <dbReference type="Pfam" id="PF01408"/>
    </source>
</evidence>
<dbReference type="Gene3D" id="3.40.50.720">
    <property type="entry name" value="NAD(P)-binding Rossmann-like Domain"/>
    <property type="match status" value="1"/>
</dbReference>
<dbReference type="STRING" id="937775.Metlim_2662"/>
<dbReference type="InterPro" id="IPR000683">
    <property type="entry name" value="Gfo/Idh/MocA-like_OxRdtase_N"/>
</dbReference>
<sequence>MDVGVIGAGAMGRNHARVYSELKKVDNFYIYDTDEKAAGDVASKNEGIATSSLDVLLGNVDAVSLCVPTPYHFEVAKEIFIADTGIDVLIEKPICHNSEAARELISLIPGYGNSDGYNSSCGNYYRSSGNDYRNSDNDDCSIDGTGNLNVTGNLRGPVVGVGHIERFNPIIKEIKEIIRGTPCMLKSRGTIRLQQGLQEVL</sequence>
<dbReference type="InterPro" id="IPR051450">
    <property type="entry name" value="Gfo/Idh/MocA_Oxidoreductases"/>
</dbReference>
<dbReference type="HOGENOM" id="CLU_1357923_0_0_2"/>
<dbReference type="InParanoid" id="H1Z4F2"/>
<dbReference type="GO" id="GO:0000166">
    <property type="term" value="F:nucleotide binding"/>
    <property type="evidence" value="ECO:0007669"/>
    <property type="project" value="InterPro"/>
</dbReference>
<dbReference type="Proteomes" id="UP000005741">
    <property type="component" value="Chromosome"/>
</dbReference>
<dbReference type="SUPFAM" id="SSF51735">
    <property type="entry name" value="NAD(P)-binding Rossmann-fold domains"/>
    <property type="match status" value="1"/>
</dbReference>
<dbReference type="EMBL" id="CM001436">
    <property type="protein sequence ID" value="EHQ36700.1"/>
    <property type="molecule type" value="Genomic_DNA"/>
</dbReference>
<feature type="domain" description="Gfo/Idh/MocA-like oxidoreductase N-terminal" evidence="1">
    <location>
        <begin position="2"/>
        <end position="108"/>
    </location>
</feature>
<dbReference type="Pfam" id="PF01408">
    <property type="entry name" value="GFO_IDH_MocA"/>
    <property type="match status" value="1"/>
</dbReference>
<reference evidence="2 3" key="1">
    <citation type="submission" date="2011-10" db="EMBL/GenBank/DDBJ databases">
        <title>The Improved High-Quality Draft genome of Methanoplanus limicola DSM 2279.</title>
        <authorList>
            <consortium name="US DOE Joint Genome Institute (JGI-PGF)"/>
            <person name="Lucas S."/>
            <person name="Copeland A."/>
            <person name="Lapidus A."/>
            <person name="Glavina del Rio T."/>
            <person name="Dalin E."/>
            <person name="Tice H."/>
            <person name="Bruce D."/>
            <person name="Goodwin L."/>
            <person name="Pitluck S."/>
            <person name="Peters L."/>
            <person name="Mikhailova N."/>
            <person name="Lu M."/>
            <person name="Kyrpides N."/>
            <person name="Mavromatis K."/>
            <person name="Ivanova N."/>
            <person name="Markowitz V."/>
            <person name="Cheng J.-F."/>
            <person name="Hugenholtz P."/>
            <person name="Woyke T."/>
            <person name="Wu D."/>
            <person name="Wirth R."/>
            <person name="Brambilla E.-M."/>
            <person name="Klenk H.-P."/>
            <person name="Eisen J.A."/>
        </authorList>
    </citation>
    <scope>NUCLEOTIDE SEQUENCE [LARGE SCALE GENOMIC DNA]</scope>
    <source>
        <strain evidence="2 3">DSM 2279</strain>
    </source>
</reference>
<dbReference type="InterPro" id="IPR036291">
    <property type="entry name" value="NAD(P)-bd_dom_sf"/>
</dbReference>
<dbReference type="PANTHER" id="PTHR43377">
    <property type="entry name" value="BILIVERDIN REDUCTASE A"/>
    <property type="match status" value="1"/>
</dbReference>
<accession>H1Z4F2</accession>
<dbReference type="RefSeq" id="WP_004079209.1">
    <property type="nucleotide sequence ID" value="NZ_CM001436.1"/>
</dbReference>